<dbReference type="GO" id="GO:0000184">
    <property type="term" value="P:nuclear-transcribed mRNA catabolic process, nonsense-mediated decay"/>
    <property type="evidence" value="ECO:0007669"/>
    <property type="project" value="UniProtKB-KW"/>
</dbReference>
<comment type="caution">
    <text evidence="5">The sequence shown here is derived from an EMBL/GenBank/DDBJ whole genome shotgun (WGS) entry which is preliminary data.</text>
</comment>
<dbReference type="EMBL" id="BGPR01000584">
    <property type="protein sequence ID" value="GBM27385.1"/>
    <property type="molecule type" value="Genomic_DNA"/>
</dbReference>
<dbReference type="GO" id="GO:0070034">
    <property type="term" value="F:telomerase RNA binding"/>
    <property type="evidence" value="ECO:0007669"/>
    <property type="project" value="TreeGrafter"/>
</dbReference>
<keyword evidence="1" id="KW-0866">Nonsense-mediated mRNA decay</keyword>
<feature type="compositionally biased region" description="Basic and acidic residues" evidence="2">
    <location>
        <begin position="336"/>
        <end position="351"/>
    </location>
</feature>
<accession>A0A4Y2EHM8</accession>
<gene>
    <name evidence="5" type="primary">Smg5</name>
    <name evidence="5" type="ORF">AVEN_250419_1</name>
</gene>
<dbReference type="GO" id="GO:0042162">
    <property type="term" value="F:telomeric DNA binding"/>
    <property type="evidence" value="ECO:0007669"/>
    <property type="project" value="TreeGrafter"/>
</dbReference>
<dbReference type="SUPFAM" id="SSF48452">
    <property type="entry name" value="TPR-like"/>
    <property type="match status" value="1"/>
</dbReference>
<dbReference type="CDD" id="cd09884">
    <property type="entry name" value="PIN_Smg5-like"/>
    <property type="match status" value="1"/>
</dbReference>
<name>A0A4Y2EHM8_ARAVE</name>
<dbReference type="InterPro" id="IPR011990">
    <property type="entry name" value="TPR-like_helical_dom_sf"/>
</dbReference>
<reference evidence="5 6" key="1">
    <citation type="journal article" date="2019" name="Sci. Rep.">
        <title>Orb-weaving spider Araneus ventricosus genome elucidates the spidroin gene catalogue.</title>
        <authorList>
            <person name="Kono N."/>
            <person name="Nakamura H."/>
            <person name="Ohtoshi R."/>
            <person name="Moran D.A.P."/>
            <person name="Shinohara A."/>
            <person name="Yoshida Y."/>
            <person name="Fujiwara M."/>
            <person name="Mori M."/>
            <person name="Tomita M."/>
            <person name="Arakawa K."/>
        </authorList>
    </citation>
    <scope>NUCLEOTIDE SEQUENCE [LARGE SCALE GENOMIC DNA]</scope>
</reference>
<dbReference type="PANTHER" id="PTHR15696">
    <property type="entry name" value="SMG-7 SUPPRESSOR WITH MORPHOLOGICAL EFFECT ON GENITALIA PROTEIN 7"/>
    <property type="match status" value="1"/>
</dbReference>
<dbReference type="InterPro" id="IPR045153">
    <property type="entry name" value="Est1/Ebs1-like"/>
</dbReference>
<dbReference type="Pfam" id="PF13638">
    <property type="entry name" value="PIN_4"/>
    <property type="match status" value="1"/>
</dbReference>
<dbReference type="Gene3D" id="3.40.50.1010">
    <property type="entry name" value="5'-nuclease"/>
    <property type="match status" value="1"/>
</dbReference>
<dbReference type="PANTHER" id="PTHR15696:SF7">
    <property type="entry name" value="NONSENSE-MEDIATED MRNA DECAY FACTOR"/>
    <property type="match status" value="1"/>
</dbReference>
<evidence type="ECO:0000313" key="6">
    <source>
        <dbReference type="Proteomes" id="UP000499080"/>
    </source>
</evidence>
<dbReference type="AlphaFoldDB" id="A0A4Y2EHM8"/>
<proteinExistence type="predicted"/>
<protein>
    <submittedName>
        <fullName evidence="5">Protein SMG5</fullName>
    </submittedName>
</protein>
<dbReference type="OrthoDB" id="5920073at2759"/>
<organism evidence="5 6">
    <name type="scientific">Araneus ventricosus</name>
    <name type="common">Orbweaver spider</name>
    <name type="synonym">Epeira ventricosa</name>
    <dbReference type="NCBI Taxonomy" id="182803"/>
    <lineage>
        <taxon>Eukaryota</taxon>
        <taxon>Metazoa</taxon>
        <taxon>Ecdysozoa</taxon>
        <taxon>Arthropoda</taxon>
        <taxon>Chelicerata</taxon>
        <taxon>Arachnida</taxon>
        <taxon>Araneae</taxon>
        <taxon>Araneomorphae</taxon>
        <taxon>Entelegynae</taxon>
        <taxon>Araneoidea</taxon>
        <taxon>Araneidae</taxon>
        <taxon>Araneus</taxon>
    </lineage>
</organism>
<evidence type="ECO:0000259" key="4">
    <source>
        <dbReference type="Pfam" id="PF13638"/>
    </source>
</evidence>
<evidence type="ECO:0000256" key="1">
    <source>
        <dbReference type="ARBA" id="ARBA00023161"/>
    </source>
</evidence>
<dbReference type="InterPro" id="IPR002716">
    <property type="entry name" value="PIN_dom"/>
</dbReference>
<sequence length="735" mass="83295">MKSLPVEKHKRQALKPRRVQLDFDLQASCLASRERFDGADNNLVRLFEKNEEVIKQLYSSDCVDKKSLKCTRFLSRFLKLCQMFYFKPSENYNAQTYCQDILKEFGITRSSSTYENDSETEDVDAWLSEDLIFKVVVMSLLCVWKSQGKGPTYASVAISFSFAFFSYVVQRVTRQLLLAILELKPTESLQNGCIIENEKNLSKQLTLSFSKEQLDDTSGENEINKDLLLKKMSGKRSSLKKFSARRMHRLRRRRKLSSTSQEDSELSEGEMSDLPESDEESGLLNSDASCSSDSLSEHEDEDENAIEENGLSIDGESDANLDSNLILTNGTSKSLSDSDVKETHEENEKNSSVDVNSVLGDPTIAPEKLIQILRKIKLLPCLKILTDWLRINESILSAGAVTSPYLLSCLIELLNILLKIEEKLSYGSEHFQRLLKDNDTVIQDYPLPEDTVLQSFPLLKDIHAKLSFDVSKRRTLSTSEQVYLRVQCLLSFGECVIKASESSVDFDTEKKKYYFNLSNKAKESDKEEMSSVKTANRDAESQKHYLMRSMAHLWLKAEVDDLETFVEGQASRQLSPILVTDASVLCSNLPAIKQLVNTKKFIIVVPLVVIANLDQLKKESIAAREATRWLESELCKGGRHVRAQNQVEKSSLVPMKYPRKKDKEAWDFYQVLECCNYLVQQQTNGKSGCHLVTLLVGSFHHLPDNAVAIAQSIDVTTEKIGSFLSKWRTSLKKPG</sequence>
<feature type="compositionally biased region" description="Acidic residues" evidence="2">
    <location>
        <begin position="262"/>
        <end position="281"/>
    </location>
</feature>
<dbReference type="FunFam" id="3.40.50.1010:FF:000033">
    <property type="entry name" value="Blast:Protein SMG5"/>
    <property type="match status" value="1"/>
</dbReference>
<feature type="domain" description="DNA/RNA-binding" evidence="3">
    <location>
        <begin position="28"/>
        <end position="178"/>
    </location>
</feature>
<evidence type="ECO:0000313" key="5">
    <source>
        <dbReference type="EMBL" id="GBM27385.1"/>
    </source>
</evidence>
<evidence type="ECO:0000256" key="2">
    <source>
        <dbReference type="SAM" id="MobiDB-lite"/>
    </source>
</evidence>
<keyword evidence="6" id="KW-1185">Reference proteome</keyword>
<dbReference type="Proteomes" id="UP000499080">
    <property type="component" value="Unassembled WGS sequence"/>
</dbReference>
<feature type="region of interest" description="Disordered" evidence="2">
    <location>
        <begin position="332"/>
        <end position="358"/>
    </location>
</feature>
<dbReference type="Pfam" id="PF10373">
    <property type="entry name" value="EST1_DNA_bind"/>
    <property type="match status" value="1"/>
</dbReference>
<feature type="region of interest" description="Disordered" evidence="2">
    <location>
        <begin position="249"/>
        <end position="318"/>
    </location>
</feature>
<evidence type="ECO:0000259" key="3">
    <source>
        <dbReference type="Pfam" id="PF10373"/>
    </source>
</evidence>
<dbReference type="InterPro" id="IPR018834">
    <property type="entry name" value="DNA/RNA-bd_Est1-type"/>
</dbReference>
<feature type="domain" description="PIN" evidence="4">
    <location>
        <begin position="578"/>
        <end position="683"/>
    </location>
</feature>
<dbReference type="GO" id="GO:0005697">
    <property type="term" value="C:telomerase holoenzyme complex"/>
    <property type="evidence" value="ECO:0007669"/>
    <property type="project" value="TreeGrafter"/>
</dbReference>